<evidence type="ECO:0000313" key="1">
    <source>
        <dbReference type="EMBL" id="RKQ72147.1"/>
    </source>
</evidence>
<dbReference type="RefSeq" id="WP_121100100.1">
    <property type="nucleotide sequence ID" value="NZ_RBII01000001.1"/>
</dbReference>
<sequence>MDQKQNALRGYGQSQRQTASDKHIELQLFSSITARLRAQVSKESTKLNPVMAQALIDNAKLWNILFCDLVSEENSLPLPIKQNLISLAEFTQNHTKRVFRGEAGMSILVEINDSVIIGLKASLMANKNAPQTMQEVA</sequence>
<dbReference type="InParanoid" id="A0A420WMB4"/>
<dbReference type="InterPro" id="IPR010845">
    <property type="entry name" value="FlaF"/>
</dbReference>
<dbReference type="EMBL" id="RBII01000001">
    <property type="protein sequence ID" value="RKQ72147.1"/>
    <property type="molecule type" value="Genomic_DNA"/>
</dbReference>
<evidence type="ECO:0000313" key="2">
    <source>
        <dbReference type="Proteomes" id="UP000282211"/>
    </source>
</evidence>
<keyword evidence="1" id="KW-0969">Cilium</keyword>
<comment type="caution">
    <text evidence="1">The sequence shown here is derived from an EMBL/GenBank/DDBJ whole genome shotgun (WGS) entry which is preliminary data.</text>
</comment>
<dbReference type="NCBIfam" id="NF009435">
    <property type="entry name" value="PRK12794.1"/>
    <property type="match status" value="1"/>
</dbReference>
<dbReference type="Pfam" id="PF07309">
    <property type="entry name" value="FlaF"/>
    <property type="match status" value="1"/>
</dbReference>
<accession>A0A420WMB4</accession>
<keyword evidence="1" id="KW-0282">Flagellum</keyword>
<reference evidence="1 2" key="1">
    <citation type="submission" date="2018-10" db="EMBL/GenBank/DDBJ databases">
        <title>Genomic Encyclopedia of Type Strains, Phase IV (KMG-IV): sequencing the most valuable type-strain genomes for metagenomic binning, comparative biology and taxonomic classification.</title>
        <authorList>
            <person name="Goeker M."/>
        </authorList>
    </citation>
    <scope>NUCLEOTIDE SEQUENCE [LARGE SCALE GENOMIC DNA]</scope>
    <source>
        <strain evidence="1 2">DSM 22008</strain>
    </source>
</reference>
<dbReference type="Proteomes" id="UP000282211">
    <property type="component" value="Unassembled WGS sequence"/>
</dbReference>
<dbReference type="AlphaFoldDB" id="A0A420WMB4"/>
<keyword evidence="2" id="KW-1185">Reference proteome</keyword>
<protein>
    <submittedName>
        <fullName evidence="1">Flagellar protein FlaF</fullName>
    </submittedName>
</protein>
<keyword evidence="1" id="KW-0966">Cell projection</keyword>
<name>A0A420WMB4_9PROT</name>
<dbReference type="OrthoDB" id="9808944at2"/>
<gene>
    <name evidence="1" type="ORF">DES40_1484</name>
</gene>
<dbReference type="GO" id="GO:0044781">
    <property type="term" value="P:bacterial-type flagellum organization"/>
    <property type="evidence" value="ECO:0007669"/>
    <property type="project" value="InterPro"/>
</dbReference>
<proteinExistence type="predicted"/>
<organism evidence="1 2">
    <name type="scientific">Litorimonas taeanensis</name>
    <dbReference type="NCBI Taxonomy" id="568099"/>
    <lineage>
        <taxon>Bacteria</taxon>
        <taxon>Pseudomonadati</taxon>
        <taxon>Pseudomonadota</taxon>
        <taxon>Alphaproteobacteria</taxon>
        <taxon>Maricaulales</taxon>
        <taxon>Robiginitomaculaceae</taxon>
    </lineage>
</organism>